<dbReference type="GeneID" id="39582744"/>
<dbReference type="Proteomes" id="UP000272025">
    <property type="component" value="Unassembled WGS sequence"/>
</dbReference>
<dbReference type="RefSeq" id="XP_028465921.1">
    <property type="nucleotide sequence ID" value="XM_028614266.1"/>
</dbReference>
<proteinExistence type="predicted"/>
<protein>
    <submittedName>
        <fullName evidence="1">Uncharacterized protein</fullName>
    </submittedName>
</protein>
<evidence type="ECO:0000313" key="1">
    <source>
        <dbReference type="EMBL" id="ROT38115.1"/>
    </source>
</evidence>
<organism evidence="1 2">
    <name type="scientific">Sodiomyces alkalinus (strain CBS 110278 / VKM F-3762 / F11)</name>
    <name type="common">Alkaliphilic filamentous fungus</name>
    <dbReference type="NCBI Taxonomy" id="1314773"/>
    <lineage>
        <taxon>Eukaryota</taxon>
        <taxon>Fungi</taxon>
        <taxon>Dikarya</taxon>
        <taxon>Ascomycota</taxon>
        <taxon>Pezizomycotina</taxon>
        <taxon>Sordariomycetes</taxon>
        <taxon>Hypocreomycetidae</taxon>
        <taxon>Glomerellales</taxon>
        <taxon>Plectosphaerellaceae</taxon>
        <taxon>Sodiomyces</taxon>
    </lineage>
</organism>
<dbReference type="AlphaFoldDB" id="A0A3N2PUD5"/>
<dbReference type="EMBL" id="ML119056">
    <property type="protein sequence ID" value="ROT38115.1"/>
    <property type="molecule type" value="Genomic_DNA"/>
</dbReference>
<name>A0A3N2PUD5_SODAK</name>
<keyword evidence="2" id="KW-1185">Reference proteome</keyword>
<gene>
    <name evidence="1" type="ORF">SODALDRAFT_360450</name>
</gene>
<accession>A0A3N2PUD5</accession>
<evidence type="ECO:0000313" key="2">
    <source>
        <dbReference type="Proteomes" id="UP000272025"/>
    </source>
</evidence>
<reference evidence="1 2" key="1">
    <citation type="journal article" date="2018" name="Mol. Ecol.">
        <title>The obligate alkalophilic soda-lake fungus Sodiomyces alkalinus has shifted to a protein diet.</title>
        <authorList>
            <person name="Grum-Grzhimaylo A.A."/>
            <person name="Falkoski D.L."/>
            <person name="van den Heuvel J."/>
            <person name="Valero-Jimenez C.A."/>
            <person name="Min B."/>
            <person name="Choi I.G."/>
            <person name="Lipzen A."/>
            <person name="Daum C.G."/>
            <person name="Aanen D.K."/>
            <person name="Tsang A."/>
            <person name="Henrissat B."/>
            <person name="Bilanenko E.N."/>
            <person name="de Vries R.P."/>
            <person name="van Kan J.A.L."/>
            <person name="Grigoriev I.V."/>
            <person name="Debets A.J.M."/>
        </authorList>
    </citation>
    <scope>NUCLEOTIDE SEQUENCE [LARGE SCALE GENOMIC DNA]</scope>
    <source>
        <strain evidence="1 2">F11</strain>
    </source>
</reference>
<sequence length="52" mass="5512">MRSMSMAPTLAPKQLERLYLDHSGPLSGPLSGHLSAPLLADPSSALRKKIAV</sequence>